<dbReference type="Pfam" id="PF13535">
    <property type="entry name" value="ATP-grasp_4"/>
    <property type="match status" value="1"/>
</dbReference>
<evidence type="ECO:0000313" key="6">
    <source>
        <dbReference type="EMBL" id="MBC6446015.1"/>
    </source>
</evidence>
<feature type="domain" description="ATP-grasp" evidence="5">
    <location>
        <begin position="121"/>
        <end position="328"/>
    </location>
</feature>
<evidence type="ECO:0000259" key="5">
    <source>
        <dbReference type="PROSITE" id="PS50975"/>
    </source>
</evidence>
<sequence length="428" mass="45206">MTVAKPRLLLVDAPGGPQPEELRDSLSDVGSVHVLMVRWGDEAQVARRREPLAALGPVTMVARPDHVVEFGVALGAEHRFDGVIAFSELVAMQAGLLANLLAVPSSPPSATLATKHKDLQRALLAANGVPSPVYRVVRDPADLAACHDLTFPVILKPAAGVSSFCVVRAKDPAELVRRHADAVERFLSHPVSNGVAPVFLVEEEVVGQRWHADERFGTQVSVESIVHRGVCHHIGVTDKTPMVKDFREEGHFTPTALPAAAVSAVTDVATRAITAVGLTTGAVHTELMLTEGGPVVLEVNGRVGGSVYGLMKYAYGCDVIRAVAENAVGIAPRPTGPALVHAASIRTQPPAGRFRVAAVDDHLVADGLRRTTWGMLDKPVGTEFDTGDGSASNLARYVATAASGDELFATVEQVNKSIRAAVTLEPLP</sequence>
<dbReference type="Gene3D" id="3.30.470.20">
    <property type="entry name" value="ATP-grasp fold, B domain"/>
    <property type="match status" value="1"/>
</dbReference>
<dbReference type="Proteomes" id="UP000734823">
    <property type="component" value="Unassembled WGS sequence"/>
</dbReference>
<evidence type="ECO:0000256" key="2">
    <source>
        <dbReference type="ARBA" id="ARBA00022741"/>
    </source>
</evidence>
<dbReference type="PROSITE" id="PS50975">
    <property type="entry name" value="ATP_GRASP"/>
    <property type="match status" value="1"/>
</dbReference>
<evidence type="ECO:0000256" key="4">
    <source>
        <dbReference type="PROSITE-ProRule" id="PRU00409"/>
    </source>
</evidence>
<dbReference type="PANTHER" id="PTHR43585:SF2">
    <property type="entry name" value="ATP-GRASP ENZYME FSQD"/>
    <property type="match status" value="1"/>
</dbReference>
<evidence type="ECO:0000313" key="7">
    <source>
        <dbReference type="Proteomes" id="UP000734823"/>
    </source>
</evidence>
<name>A0ABR7L005_9PSEU</name>
<dbReference type="SUPFAM" id="SSF56059">
    <property type="entry name" value="Glutathione synthetase ATP-binding domain-like"/>
    <property type="match status" value="1"/>
</dbReference>
<dbReference type="PANTHER" id="PTHR43585">
    <property type="entry name" value="FUMIPYRROLE BIOSYNTHESIS PROTEIN C"/>
    <property type="match status" value="1"/>
</dbReference>
<proteinExistence type="predicted"/>
<comment type="caution">
    <text evidence="6">The sequence shown here is derived from an EMBL/GenBank/DDBJ whole genome shotgun (WGS) entry which is preliminary data.</text>
</comment>
<keyword evidence="3 4" id="KW-0067">ATP-binding</keyword>
<dbReference type="RefSeq" id="WP_187218064.1">
    <property type="nucleotide sequence ID" value="NZ_JABVED010000001.1"/>
</dbReference>
<keyword evidence="7" id="KW-1185">Reference proteome</keyword>
<evidence type="ECO:0000256" key="3">
    <source>
        <dbReference type="ARBA" id="ARBA00022840"/>
    </source>
</evidence>
<organism evidence="6 7">
    <name type="scientific">Actinokineospora xionganensis</name>
    <dbReference type="NCBI Taxonomy" id="2684470"/>
    <lineage>
        <taxon>Bacteria</taxon>
        <taxon>Bacillati</taxon>
        <taxon>Actinomycetota</taxon>
        <taxon>Actinomycetes</taxon>
        <taxon>Pseudonocardiales</taxon>
        <taxon>Pseudonocardiaceae</taxon>
        <taxon>Actinokineospora</taxon>
    </lineage>
</organism>
<dbReference type="EMBL" id="JABVED010000001">
    <property type="protein sequence ID" value="MBC6446015.1"/>
    <property type="molecule type" value="Genomic_DNA"/>
</dbReference>
<accession>A0ABR7L005</accession>
<reference evidence="6 7" key="1">
    <citation type="submission" date="2020-06" db="EMBL/GenBank/DDBJ databases">
        <title>Actinokineospora xiongansis sp. nov., isolated from soil of Baiyangdian.</title>
        <authorList>
            <person name="Zhang X."/>
        </authorList>
    </citation>
    <scope>NUCLEOTIDE SEQUENCE [LARGE SCALE GENOMIC DNA]</scope>
    <source>
        <strain evidence="6 7">HBU206404</strain>
    </source>
</reference>
<keyword evidence="1" id="KW-0436">Ligase</keyword>
<evidence type="ECO:0000256" key="1">
    <source>
        <dbReference type="ARBA" id="ARBA00022598"/>
    </source>
</evidence>
<dbReference type="InterPro" id="IPR052032">
    <property type="entry name" value="ATP-dep_AA_Ligase"/>
</dbReference>
<keyword evidence="2 4" id="KW-0547">Nucleotide-binding</keyword>
<gene>
    <name evidence="6" type="ORF">GPZ80_02360</name>
</gene>
<protein>
    <submittedName>
        <fullName evidence="6">ATP-grasp domain-containing protein</fullName>
    </submittedName>
</protein>
<dbReference type="InterPro" id="IPR011761">
    <property type="entry name" value="ATP-grasp"/>
</dbReference>